<comment type="similarity">
    <text evidence="3">Belongs to the MMS22 family. MMS22L subfamily.</text>
</comment>
<proteinExistence type="inferred from homology"/>
<keyword evidence="5" id="KW-0158">Chromosome</keyword>
<evidence type="ECO:0000256" key="11">
    <source>
        <dbReference type="SAM" id="MobiDB-lite"/>
    </source>
</evidence>
<dbReference type="Pfam" id="PF14910">
    <property type="entry name" value="MMS22L_N"/>
    <property type="match status" value="1"/>
</dbReference>
<dbReference type="GO" id="GO:0031297">
    <property type="term" value="P:replication fork processing"/>
    <property type="evidence" value="ECO:0007669"/>
    <property type="project" value="InterPro"/>
</dbReference>
<evidence type="ECO:0000256" key="2">
    <source>
        <dbReference type="ARBA" id="ARBA00004286"/>
    </source>
</evidence>
<evidence type="ECO:0000259" key="13">
    <source>
        <dbReference type="Pfam" id="PF14911"/>
    </source>
</evidence>
<evidence type="ECO:0000259" key="12">
    <source>
        <dbReference type="Pfam" id="PF14910"/>
    </source>
</evidence>
<evidence type="ECO:0000256" key="9">
    <source>
        <dbReference type="ARBA" id="ARBA00023242"/>
    </source>
</evidence>
<reference evidence="14" key="1">
    <citation type="submission" date="2021-10" db="EMBL/GenBank/DDBJ databases">
        <title>Tropical sea cucumber genome reveals ecological adaptation and Cuvierian tubules defense mechanism.</title>
        <authorList>
            <person name="Chen T."/>
        </authorList>
    </citation>
    <scope>NUCLEOTIDE SEQUENCE</scope>
    <source>
        <strain evidence="14">Nanhai2018</strain>
        <tissue evidence="14">Muscle</tissue>
    </source>
</reference>
<evidence type="ECO:0000256" key="3">
    <source>
        <dbReference type="ARBA" id="ARBA00006585"/>
    </source>
</evidence>
<evidence type="ECO:0000256" key="4">
    <source>
        <dbReference type="ARBA" id="ARBA00021061"/>
    </source>
</evidence>
<sequence length="1251" mass="143651">MEGLDEMLEGLDPMEFEGNITPPPSPNHQSKVERNFGKDSQESIKMDIDMFPETVPCFDCQHERNFSEHMYKLSTKGYLIDGILTRILGSSDPWPNMFQGDLLHLFGHRYITSTALEDKLLHLFSLARQKVITVERLMNHNHTWTISDHTLKEATSTRTEVLKFFQYVAVYIHRFLQVSSNEDMVQNNSSFPPQYCDELLRDLLAQLQEFLQFVGRLSNLESSSLHRYAQGKTSQTYQNHFLFHTKMDLHWMVLVAVQCLHQKLTGTQWENEVVKLLNQEIKAILEDLVYLASLRLRKFVQDIHHIALFPCSCLQEFWWLMIHLIDERNAAISENSFWSTLQLILTNVIEKKTHFSDEDDPDLYREDPPVEDKPFVLSLWLAEHLAALYQIDHDGNIESVTEPLRSHWPLVQFVFLKALSDKENPPAESHLHIYLRSVLTISQFWGFHNKLLTFLWNTFSKQMNKKSPISVIGLQGLACVSKSAISWYESFKQRSQNQRASLPQEDSFNLFVRILAVQLSRLNEQDRQQSWKQLQGRLFSKFHSKFLASLTEEGLVRLFTLFLTLALVVDVKDLTSRVMSVLQDIPSTALNAKKKIIVNRGLLTFALVHQNVSCDFTIIADWLVQNFNSTCWHFKQENLDPSKKTALWSMISSYISDVQDVIESSTWLNLSEDKLISQGFSFVLSACSDSEISRILTFSEAVIQHFRSVYSKPVLDGCSLIENTDVLQKKHSALVKSLWSYLYPFITVCACRQNVPAKVADVAVAFTLLAMDLEKKPPLDNIQQDKAKEMINYIAFKQNLVKQSVSVQYLCQLLPNSDFTSFLDVNFGTSWQLSLVQTWFYCSLSHPGSSDEIQELSSIVFKFTEVADILRCAGQDSAGDCHVEQPSVFKFIQACGAYVSSSENMEIKRRRSHTVLQAFGDLTTTVKRLIRGQRSQEEYLWIYRVIGHTFKYCAGVLYTQIPGLLTELILFPSLYNPNKPISTLQLQALRENLPGFIEGLASMNLKADSTMRGKLKDIIVKYFPRLQPQMSPLMRRDASHVIQNHPFQVVLYRSCARTPSQQLITLRQYMVTFLKDAFMNSPSQKESNSPHLHLVIKFFQELLQKTLSGQQVVRDALILLKPVLEYLLLTDQMSIKTSMTSLLTLLMEGCKKCQPQDFKENELLNCFRAFLSQYIFYYHGNVFKVLTEAAVHNPTLLQKIIPDTSEWVARSEHKRAVGTDMILRKSYVAFLRQLGATGNAEAVKVSSGAEL</sequence>
<keyword evidence="8" id="KW-0234">DNA repair</keyword>
<organism evidence="14 15">
    <name type="scientific">Holothuria leucospilota</name>
    <name type="common">Black long sea cucumber</name>
    <name type="synonym">Mertensiothuria leucospilota</name>
    <dbReference type="NCBI Taxonomy" id="206669"/>
    <lineage>
        <taxon>Eukaryota</taxon>
        <taxon>Metazoa</taxon>
        <taxon>Echinodermata</taxon>
        <taxon>Eleutherozoa</taxon>
        <taxon>Echinozoa</taxon>
        <taxon>Holothuroidea</taxon>
        <taxon>Aspidochirotacea</taxon>
        <taxon>Aspidochirotida</taxon>
        <taxon>Holothuriidae</taxon>
        <taxon>Holothuria</taxon>
    </lineage>
</organism>
<evidence type="ECO:0000256" key="8">
    <source>
        <dbReference type="ARBA" id="ARBA00023204"/>
    </source>
</evidence>
<keyword evidence="7" id="KW-0156">Chromatin regulator</keyword>
<dbReference type="Pfam" id="PF14911">
    <property type="entry name" value="MMS22L_C"/>
    <property type="match status" value="1"/>
</dbReference>
<evidence type="ECO:0000256" key="5">
    <source>
        <dbReference type="ARBA" id="ARBA00022454"/>
    </source>
</evidence>
<gene>
    <name evidence="14" type="ORF">HOLleu_14679</name>
</gene>
<dbReference type="GO" id="GO:0006325">
    <property type="term" value="P:chromatin organization"/>
    <property type="evidence" value="ECO:0007669"/>
    <property type="project" value="UniProtKB-KW"/>
</dbReference>
<dbReference type="GO" id="GO:0043596">
    <property type="term" value="C:nuclear replication fork"/>
    <property type="evidence" value="ECO:0007669"/>
    <property type="project" value="TreeGrafter"/>
</dbReference>
<evidence type="ECO:0000313" key="14">
    <source>
        <dbReference type="EMBL" id="KAJ8040398.1"/>
    </source>
</evidence>
<keyword evidence="15" id="KW-1185">Reference proteome</keyword>
<keyword evidence="6" id="KW-0227">DNA damage</keyword>
<evidence type="ECO:0000313" key="15">
    <source>
        <dbReference type="Proteomes" id="UP001152320"/>
    </source>
</evidence>
<protein>
    <recommendedName>
        <fullName evidence="4">Protein MMS22-like</fullName>
    </recommendedName>
    <alternativeName>
        <fullName evidence="10">Methyl methanesulfonate-sensitivity protein 22-like</fullName>
    </alternativeName>
</protein>
<comment type="caution">
    <text evidence="14">The sequence shown here is derived from an EMBL/GenBank/DDBJ whole genome shotgun (WGS) entry which is preliminary data.</text>
</comment>
<dbReference type="AlphaFoldDB" id="A0A9Q1C6U0"/>
<name>A0A9Q1C6U0_HOLLE</name>
<evidence type="ECO:0000256" key="10">
    <source>
        <dbReference type="ARBA" id="ARBA00033326"/>
    </source>
</evidence>
<dbReference type="PANTHER" id="PTHR28547:SF1">
    <property type="entry name" value="PROTEIN MMS22-LIKE"/>
    <property type="match status" value="1"/>
</dbReference>
<dbReference type="Proteomes" id="UP001152320">
    <property type="component" value="Chromosome 6"/>
</dbReference>
<dbReference type="GO" id="GO:0000724">
    <property type="term" value="P:double-strand break repair via homologous recombination"/>
    <property type="evidence" value="ECO:0007669"/>
    <property type="project" value="InterPro"/>
</dbReference>
<dbReference type="PANTHER" id="PTHR28547">
    <property type="entry name" value="PROTEIN MMS22-LIKE"/>
    <property type="match status" value="1"/>
</dbReference>
<feature type="domain" description="MMS22-like C-terminal" evidence="13">
    <location>
        <begin position="852"/>
        <end position="1233"/>
    </location>
</feature>
<accession>A0A9Q1C6U0</accession>
<keyword evidence="9" id="KW-0539">Nucleus</keyword>
<dbReference type="EMBL" id="JAIZAY010000006">
    <property type="protein sequence ID" value="KAJ8040398.1"/>
    <property type="molecule type" value="Genomic_DNA"/>
</dbReference>
<dbReference type="InterPro" id="IPR042320">
    <property type="entry name" value="MMS22-like"/>
</dbReference>
<evidence type="ECO:0000256" key="1">
    <source>
        <dbReference type="ARBA" id="ARBA00004123"/>
    </source>
</evidence>
<evidence type="ECO:0000256" key="7">
    <source>
        <dbReference type="ARBA" id="ARBA00022853"/>
    </source>
</evidence>
<comment type="subcellular location">
    <subcellularLocation>
        <location evidence="2">Chromosome</location>
    </subcellularLocation>
    <subcellularLocation>
        <location evidence="1">Nucleus</location>
    </subcellularLocation>
</comment>
<evidence type="ECO:0000256" key="6">
    <source>
        <dbReference type="ARBA" id="ARBA00022763"/>
    </source>
</evidence>
<dbReference type="InterPro" id="IPR029425">
    <property type="entry name" value="MMS22L_N"/>
</dbReference>
<dbReference type="InterPro" id="IPR029424">
    <property type="entry name" value="MMS22L_C"/>
</dbReference>
<feature type="domain" description="Protein MMS22-like N-terminal" evidence="12">
    <location>
        <begin position="56"/>
        <end position="747"/>
    </location>
</feature>
<dbReference type="OrthoDB" id="8193282at2759"/>
<feature type="region of interest" description="Disordered" evidence="11">
    <location>
        <begin position="14"/>
        <end position="33"/>
    </location>
</feature>